<protein>
    <submittedName>
        <fullName evidence="1">Uncharacterized protein</fullName>
    </submittedName>
</protein>
<accession>A0A7D9J0X0</accession>
<evidence type="ECO:0000313" key="1">
    <source>
        <dbReference type="EMBL" id="CAB4018236.1"/>
    </source>
</evidence>
<proteinExistence type="predicted"/>
<dbReference type="EMBL" id="CACRXK020009916">
    <property type="protein sequence ID" value="CAB4018236.1"/>
    <property type="molecule type" value="Genomic_DNA"/>
</dbReference>
<evidence type="ECO:0000313" key="2">
    <source>
        <dbReference type="Proteomes" id="UP001152795"/>
    </source>
</evidence>
<keyword evidence="2" id="KW-1185">Reference proteome</keyword>
<reference evidence="1" key="1">
    <citation type="submission" date="2020-04" db="EMBL/GenBank/DDBJ databases">
        <authorList>
            <person name="Alioto T."/>
            <person name="Alioto T."/>
            <person name="Gomez Garrido J."/>
        </authorList>
    </citation>
    <scope>NUCLEOTIDE SEQUENCE</scope>
    <source>
        <strain evidence="1">A484AB</strain>
    </source>
</reference>
<sequence length="224" mass="25730">MFTRETSDCERLYSLDVLGVEDRGDTNSEILNEFTENLTRKEDGADIQKAFLQIEVKEEDRDSFRFLCNVNGMEKHLRFTRVPFGAEATLQHHLGNQPPEYQDIVDALKKNTYVDNLMYGGEDLSSLVKFKDESSRILESGKFPVHKWESNVESLESNDMPNLTKFLEHMWDKREETLEITVPDYPEGRELNKLAPLKEILDFACVVLTDGTFKSVIDDLVGIG</sequence>
<dbReference type="InterPro" id="IPR043502">
    <property type="entry name" value="DNA/RNA_pol_sf"/>
</dbReference>
<dbReference type="AlphaFoldDB" id="A0A7D9J0X0"/>
<dbReference type="SUPFAM" id="SSF56672">
    <property type="entry name" value="DNA/RNA polymerases"/>
    <property type="match status" value="1"/>
</dbReference>
<name>A0A7D9J0X0_PARCT</name>
<dbReference type="Proteomes" id="UP001152795">
    <property type="component" value="Unassembled WGS sequence"/>
</dbReference>
<comment type="caution">
    <text evidence="1">The sequence shown here is derived from an EMBL/GenBank/DDBJ whole genome shotgun (WGS) entry which is preliminary data.</text>
</comment>
<dbReference type="OrthoDB" id="5969298at2759"/>
<gene>
    <name evidence="1" type="ORF">PACLA_8A025067</name>
</gene>
<organism evidence="1 2">
    <name type="scientific">Paramuricea clavata</name>
    <name type="common">Red gorgonian</name>
    <name type="synonym">Violescent sea-whip</name>
    <dbReference type="NCBI Taxonomy" id="317549"/>
    <lineage>
        <taxon>Eukaryota</taxon>
        <taxon>Metazoa</taxon>
        <taxon>Cnidaria</taxon>
        <taxon>Anthozoa</taxon>
        <taxon>Octocorallia</taxon>
        <taxon>Malacalcyonacea</taxon>
        <taxon>Plexauridae</taxon>
        <taxon>Paramuricea</taxon>
    </lineage>
</organism>